<dbReference type="InParanoid" id="A0A1Y2CS52"/>
<protein>
    <submittedName>
        <fullName evidence="2">Uncharacterized protein</fullName>
    </submittedName>
</protein>
<name>A0A1Y2CS52_9BASI</name>
<dbReference type="EMBL" id="MCGR01000111">
    <property type="protein sequence ID" value="ORY49726.1"/>
    <property type="molecule type" value="Genomic_DNA"/>
</dbReference>
<feature type="compositionally biased region" description="Low complexity" evidence="1">
    <location>
        <begin position="21"/>
        <end position="36"/>
    </location>
</feature>
<keyword evidence="3" id="KW-1185">Reference proteome</keyword>
<feature type="region of interest" description="Disordered" evidence="1">
    <location>
        <begin position="1"/>
        <end position="39"/>
    </location>
</feature>
<gene>
    <name evidence="2" type="ORF">BCR35DRAFT_25357</name>
</gene>
<accession>A0A1Y2CS52</accession>
<feature type="region of interest" description="Disordered" evidence="1">
    <location>
        <begin position="510"/>
        <end position="546"/>
    </location>
</feature>
<feature type="region of interest" description="Disordered" evidence="1">
    <location>
        <begin position="54"/>
        <end position="93"/>
    </location>
</feature>
<feature type="compositionally biased region" description="Polar residues" evidence="1">
    <location>
        <begin position="69"/>
        <end position="81"/>
    </location>
</feature>
<evidence type="ECO:0000313" key="3">
    <source>
        <dbReference type="Proteomes" id="UP000193467"/>
    </source>
</evidence>
<evidence type="ECO:0000256" key="1">
    <source>
        <dbReference type="SAM" id="MobiDB-lite"/>
    </source>
</evidence>
<evidence type="ECO:0000313" key="2">
    <source>
        <dbReference type="EMBL" id="ORY49726.1"/>
    </source>
</evidence>
<organism evidence="2 3">
    <name type="scientific">Leucosporidium creatinivorum</name>
    <dbReference type="NCBI Taxonomy" id="106004"/>
    <lineage>
        <taxon>Eukaryota</taxon>
        <taxon>Fungi</taxon>
        <taxon>Dikarya</taxon>
        <taxon>Basidiomycota</taxon>
        <taxon>Pucciniomycotina</taxon>
        <taxon>Microbotryomycetes</taxon>
        <taxon>Leucosporidiales</taxon>
        <taxon>Leucosporidium</taxon>
    </lineage>
</organism>
<dbReference type="Proteomes" id="UP000193467">
    <property type="component" value="Unassembled WGS sequence"/>
</dbReference>
<reference evidence="2 3" key="1">
    <citation type="submission" date="2016-07" db="EMBL/GenBank/DDBJ databases">
        <title>Pervasive Adenine N6-methylation of Active Genes in Fungi.</title>
        <authorList>
            <consortium name="DOE Joint Genome Institute"/>
            <person name="Mondo S.J."/>
            <person name="Dannebaum R.O."/>
            <person name="Kuo R.C."/>
            <person name="Labutti K."/>
            <person name="Haridas S."/>
            <person name="Kuo A."/>
            <person name="Salamov A."/>
            <person name="Ahrendt S.R."/>
            <person name="Lipzen A."/>
            <person name="Sullivan W."/>
            <person name="Andreopoulos W.B."/>
            <person name="Clum A."/>
            <person name="Lindquist E."/>
            <person name="Daum C."/>
            <person name="Ramamoorthy G.K."/>
            <person name="Gryganskyi A."/>
            <person name="Culley D."/>
            <person name="Magnuson J.K."/>
            <person name="James T.Y."/>
            <person name="O'Malley M.A."/>
            <person name="Stajich J.E."/>
            <person name="Spatafora J.W."/>
            <person name="Visel A."/>
            <person name="Grigoriev I.V."/>
        </authorList>
    </citation>
    <scope>NUCLEOTIDE SEQUENCE [LARGE SCALE GENOMIC DNA]</scope>
    <source>
        <strain evidence="2 3">62-1032</strain>
    </source>
</reference>
<feature type="compositionally biased region" description="Low complexity" evidence="1">
    <location>
        <begin position="510"/>
        <end position="529"/>
    </location>
</feature>
<proteinExistence type="predicted"/>
<dbReference type="AlphaFoldDB" id="A0A1Y2CS52"/>
<comment type="caution">
    <text evidence="2">The sequence shown here is derived from an EMBL/GenBank/DDBJ whole genome shotgun (WGS) entry which is preliminary data.</text>
</comment>
<feature type="compositionally biased region" description="Polar residues" evidence="1">
    <location>
        <begin position="1"/>
        <end position="20"/>
    </location>
</feature>
<sequence length="563" mass="60929">MAPQSSPLATQSSIGTSEDIQQTTSSASESQQPSSSLENAGDVYSYYYAPSQTDLPCPKPKPPQVIGVASSSTNGLASTRSAESAGGGKAVAGATGGVQSSRILEASSRSLVPATTKDWNDLPSLKSIAVRIPEIVEGERTRPMVVLDPILQQSTSANLEAIFSRDAGVQVATALYSQYLADVGIPPFPITIGKTILFLLSRLPHETRARQTLEEHTSLCAETSHQVQLQDLFDGLLVTQSELRALYRASDAEMISSDFRVAEVVDLSNGVEARKPAPIPTPPPAPSPPPVVTILTLDGLVAWFSARPHLFQERPNSNRAILDLALKMYPLSALSKTSGASMEEREAVLTMNSYIDFHDSTHLDSFPITSITAMLYLLRISNLPASTRLIEVLPPWIPSHPRFLPSQPHEAGHKLQALFAILQSALLRVWTAWRNLDPSAPLPTPLCLDERFNREFFGTASAEGVIQPQISAAAATASPTSSAPKPSPNALPLASTFQPALSHLQRRNPPLAQLSSPSQQHHQHPNSSQRLSPQSPRLAGFQFPSLPNLQRRRRSSSWAICRW</sequence>